<dbReference type="FunFam" id="2.60.40.10:FF:000129">
    <property type="entry name" value="CLUMA_CG018772, isoform A"/>
    <property type="match status" value="1"/>
</dbReference>
<dbReference type="Proteomes" id="UP000694872">
    <property type="component" value="Unplaced"/>
</dbReference>
<name>A0AAJ6ZCM6_PAPXU</name>
<feature type="chain" id="PRO_5042561397" evidence="1">
    <location>
        <begin position="17"/>
        <end position="279"/>
    </location>
</feature>
<evidence type="ECO:0000256" key="1">
    <source>
        <dbReference type="SAM" id="SignalP"/>
    </source>
</evidence>
<dbReference type="GO" id="GO:0032589">
    <property type="term" value="C:neuron projection membrane"/>
    <property type="evidence" value="ECO:0007669"/>
    <property type="project" value="TreeGrafter"/>
</dbReference>
<keyword evidence="1" id="KW-0732">Signal</keyword>
<dbReference type="GeneID" id="106119281"/>
<dbReference type="PROSITE" id="PS50835">
    <property type="entry name" value="IG_LIKE"/>
    <property type="match status" value="2"/>
</dbReference>
<proteinExistence type="predicted"/>
<dbReference type="InterPro" id="IPR013098">
    <property type="entry name" value="Ig_I-set"/>
</dbReference>
<dbReference type="Gene3D" id="2.60.40.10">
    <property type="entry name" value="Immunoglobulins"/>
    <property type="match status" value="2"/>
</dbReference>
<dbReference type="InterPro" id="IPR003599">
    <property type="entry name" value="Ig_sub"/>
</dbReference>
<feature type="domain" description="Ig-like" evidence="2">
    <location>
        <begin position="117"/>
        <end position="220"/>
    </location>
</feature>
<accession>A0AAJ6ZCM6</accession>
<sequence length="279" mass="30760">MWVAFIGFVFLFGVSARPGHWDHLGQPYFDNNTKREVAATIGKAAFLLCRVRNLADKSVSWIRKRDLHIISVGVHTYSGDGRFVSLHPEGSDEWTLRISPVKPADSGAYECQVSTEPKISLSFRLSVVVSKAEILNGNELFVRSGSDINLTCVTKDAPEAPSFIYWFRDKDVVNYAQRGGINVLTDQKTRTSRLLIARAIPQDSGNYTCAPSSSDPASVIVHVLSGEHPAAIQGSGTSIRLNYFIITTLLTMYVVNTSSRSSFISILLANYIIFLAIVI</sequence>
<dbReference type="InterPro" id="IPR036179">
    <property type="entry name" value="Ig-like_dom_sf"/>
</dbReference>
<feature type="domain" description="Ig-like" evidence="2">
    <location>
        <begin position="27"/>
        <end position="114"/>
    </location>
</feature>
<gene>
    <name evidence="3" type="primary">LOC106119281</name>
</gene>
<dbReference type="SMART" id="SM00408">
    <property type="entry name" value="IGc2"/>
    <property type="match status" value="2"/>
</dbReference>
<reference evidence="3" key="1">
    <citation type="submission" date="2025-08" db="UniProtKB">
        <authorList>
            <consortium name="RefSeq"/>
        </authorList>
    </citation>
    <scope>IDENTIFICATION</scope>
</reference>
<dbReference type="Pfam" id="PF13927">
    <property type="entry name" value="Ig_3"/>
    <property type="match status" value="1"/>
</dbReference>
<dbReference type="CTD" id="3346160"/>
<dbReference type="PANTHER" id="PTHR23279:SF41">
    <property type="entry name" value="DEFECTIVE PROBOSCIS EXTENSION RESPONSE 4-RELATED"/>
    <property type="match status" value="1"/>
</dbReference>
<protein>
    <submittedName>
        <fullName evidence="3">Protein sidekick-1</fullName>
    </submittedName>
</protein>
<dbReference type="SMART" id="SM00409">
    <property type="entry name" value="IG"/>
    <property type="match status" value="2"/>
</dbReference>
<dbReference type="InterPro" id="IPR003598">
    <property type="entry name" value="Ig_sub2"/>
</dbReference>
<dbReference type="RefSeq" id="XP_013169650.1">
    <property type="nucleotide sequence ID" value="XM_013314196.1"/>
</dbReference>
<dbReference type="Pfam" id="PF07679">
    <property type="entry name" value="I-set"/>
    <property type="match status" value="1"/>
</dbReference>
<dbReference type="SUPFAM" id="SSF48726">
    <property type="entry name" value="Immunoglobulin"/>
    <property type="match status" value="2"/>
</dbReference>
<evidence type="ECO:0000259" key="2">
    <source>
        <dbReference type="PROSITE" id="PS50835"/>
    </source>
</evidence>
<dbReference type="InterPro" id="IPR013783">
    <property type="entry name" value="Ig-like_fold"/>
</dbReference>
<dbReference type="PANTHER" id="PTHR23279">
    <property type="entry name" value="DEFECTIVE PROBOSCIS EXTENSION RESPONSE DPR -RELATED"/>
    <property type="match status" value="1"/>
</dbReference>
<dbReference type="KEGG" id="pxu:106119281"/>
<dbReference type="AlphaFoldDB" id="A0AAJ6ZCM6"/>
<evidence type="ECO:0000313" key="3">
    <source>
        <dbReference type="RefSeq" id="XP_013169650.1"/>
    </source>
</evidence>
<feature type="signal peptide" evidence="1">
    <location>
        <begin position="1"/>
        <end position="16"/>
    </location>
</feature>
<dbReference type="GO" id="GO:0050808">
    <property type="term" value="P:synapse organization"/>
    <property type="evidence" value="ECO:0007669"/>
    <property type="project" value="TreeGrafter"/>
</dbReference>
<dbReference type="InterPro" id="IPR037448">
    <property type="entry name" value="Zig-8"/>
</dbReference>
<organism evidence="3">
    <name type="scientific">Papilio xuthus</name>
    <name type="common">Asian swallowtail butterfly</name>
    <dbReference type="NCBI Taxonomy" id="66420"/>
    <lineage>
        <taxon>Eukaryota</taxon>
        <taxon>Metazoa</taxon>
        <taxon>Ecdysozoa</taxon>
        <taxon>Arthropoda</taxon>
        <taxon>Hexapoda</taxon>
        <taxon>Insecta</taxon>
        <taxon>Pterygota</taxon>
        <taxon>Neoptera</taxon>
        <taxon>Endopterygota</taxon>
        <taxon>Lepidoptera</taxon>
        <taxon>Glossata</taxon>
        <taxon>Ditrysia</taxon>
        <taxon>Papilionoidea</taxon>
        <taxon>Papilionidae</taxon>
        <taxon>Papilioninae</taxon>
        <taxon>Papilio</taxon>
    </lineage>
</organism>
<dbReference type="InterPro" id="IPR007110">
    <property type="entry name" value="Ig-like_dom"/>
</dbReference>